<proteinExistence type="predicted"/>
<dbReference type="SUPFAM" id="SSF52980">
    <property type="entry name" value="Restriction endonuclease-like"/>
    <property type="match status" value="1"/>
</dbReference>
<dbReference type="Gene3D" id="3.90.320.10">
    <property type="match status" value="1"/>
</dbReference>
<comment type="caution">
    <text evidence="1">The sequence shown here is derived from an EMBL/GenBank/DDBJ whole genome shotgun (WGS) entry which is preliminary data.</text>
</comment>
<evidence type="ECO:0000313" key="2">
    <source>
        <dbReference type="Proteomes" id="UP000247715"/>
    </source>
</evidence>
<accession>A0A318U8G0</accession>
<dbReference type="EMBL" id="QKLP01000004">
    <property type="protein sequence ID" value="PYF43152.1"/>
    <property type="molecule type" value="Genomic_DNA"/>
</dbReference>
<dbReference type="NCBIfam" id="NF045870">
    <property type="entry name" value="MAGa7180_fam_nucl"/>
    <property type="match status" value="1"/>
</dbReference>
<evidence type="ECO:0000313" key="1">
    <source>
        <dbReference type="EMBL" id="PYF43152.1"/>
    </source>
</evidence>
<sequence>MNTKKEIKIPNRHHYNNKHYTINYQNKTIKLNDDYHQKLLAIKPGEFGGFRKITGSALGDILKLTPFNSEFAAFARVANFSMPILDRKYVNAGIALEPKIINKIEQKYNFKIERFEGSKYNFDYFKENELFGGLPDGYLKDQNLIIEIKTVGAKKFDLWNNSNINLAYIKQAQLYSYLIKAKKFTIVAAFLEEEDYANPELVDINQRKIKNWFFDVNEKQVLDDMKKCENWYKKYTSLGISPKWNEQIDGDLIKYLECENFEQWKFLYLEWVKIGKAIPEYEEEK</sequence>
<reference evidence="1 2" key="1">
    <citation type="submission" date="2018-06" db="EMBL/GenBank/DDBJ databases">
        <title>Genomic Encyclopedia of Archaeal and Bacterial Type Strains, Phase II (KMG-II): from individual species to whole genera.</title>
        <authorList>
            <person name="Goeker M."/>
        </authorList>
    </citation>
    <scope>NUCLEOTIDE SEQUENCE [LARGE SCALE GENOMIC DNA]</scope>
    <source>
        <strain evidence="1 2">ATCC 29103</strain>
    </source>
</reference>
<dbReference type="AlphaFoldDB" id="A0A318U8G0"/>
<dbReference type="Proteomes" id="UP000247715">
    <property type="component" value="Unassembled WGS sequence"/>
</dbReference>
<dbReference type="InterPro" id="IPR011335">
    <property type="entry name" value="Restrct_endonuc-II-like"/>
</dbReference>
<dbReference type="RefSeq" id="WP_110858229.1">
    <property type="nucleotide sequence ID" value="NZ_LS991949.1"/>
</dbReference>
<evidence type="ECO:0008006" key="3">
    <source>
        <dbReference type="Google" id="ProtNLM"/>
    </source>
</evidence>
<dbReference type="InterPro" id="IPR011604">
    <property type="entry name" value="PDDEXK-like_dom_sf"/>
</dbReference>
<name>A0A318U8G0_9BACT</name>
<gene>
    <name evidence="1" type="ORF">BCF88_10417</name>
</gene>
<protein>
    <recommendedName>
        <fullName evidence="3">YqaJ-like recombinase protein</fullName>
    </recommendedName>
</protein>
<organism evidence="1 2">
    <name type="scientific">Metamycoplasma alkalescens</name>
    <dbReference type="NCBI Taxonomy" id="45363"/>
    <lineage>
        <taxon>Bacteria</taxon>
        <taxon>Bacillati</taxon>
        <taxon>Mycoplasmatota</taxon>
        <taxon>Mycoplasmoidales</taxon>
        <taxon>Metamycoplasmataceae</taxon>
        <taxon>Metamycoplasma</taxon>
    </lineage>
</organism>